<dbReference type="PANTHER" id="PTHR43847">
    <property type="entry name" value="BLL3993 PROTEIN"/>
    <property type="match status" value="1"/>
</dbReference>
<keyword evidence="4 5" id="KW-0472">Membrane</keyword>
<accession>A0ABY1I3T6</accession>
<comment type="caution">
    <text evidence="6">The sequence shown here is derived from an EMBL/GenBank/DDBJ whole genome shotgun (WGS) entry which is preliminary data.</text>
</comment>
<evidence type="ECO:0000256" key="4">
    <source>
        <dbReference type="ARBA" id="ARBA00023136"/>
    </source>
</evidence>
<dbReference type="Pfam" id="PF04191">
    <property type="entry name" value="PEMT"/>
    <property type="match status" value="1"/>
</dbReference>
<evidence type="ECO:0000256" key="2">
    <source>
        <dbReference type="ARBA" id="ARBA00022692"/>
    </source>
</evidence>
<evidence type="ECO:0000313" key="6">
    <source>
        <dbReference type="EMBL" id="SHI56778.1"/>
    </source>
</evidence>
<keyword evidence="7" id="KW-1185">Reference proteome</keyword>
<evidence type="ECO:0000256" key="3">
    <source>
        <dbReference type="ARBA" id="ARBA00022989"/>
    </source>
</evidence>
<dbReference type="PANTHER" id="PTHR43847:SF1">
    <property type="entry name" value="BLL3993 PROTEIN"/>
    <property type="match status" value="1"/>
</dbReference>
<dbReference type="Gene3D" id="1.20.120.1630">
    <property type="match status" value="1"/>
</dbReference>
<feature type="transmembrane region" description="Helical" evidence="5">
    <location>
        <begin position="61"/>
        <end position="81"/>
    </location>
</feature>
<keyword evidence="3 5" id="KW-1133">Transmembrane helix</keyword>
<organism evidence="6 7">
    <name type="scientific">Aureimonas altamirensis DSM 21988</name>
    <dbReference type="NCBI Taxonomy" id="1121026"/>
    <lineage>
        <taxon>Bacteria</taxon>
        <taxon>Pseudomonadati</taxon>
        <taxon>Pseudomonadota</taxon>
        <taxon>Alphaproteobacteria</taxon>
        <taxon>Hyphomicrobiales</taxon>
        <taxon>Aurantimonadaceae</taxon>
        <taxon>Aureimonas</taxon>
    </lineage>
</organism>
<protein>
    <submittedName>
        <fullName evidence="6">Protein-S-isoprenylcysteine O-methyltransferase Ste14</fullName>
    </submittedName>
</protein>
<dbReference type="Proteomes" id="UP000184290">
    <property type="component" value="Unassembled WGS sequence"/>
</dbReference>
<gene>
    <name evidence="6" type="ORF">SAMN02745911_0534</name>
</gene>
<sequence>MLKFLVIFFAIIPLASFSWGLQRHFRAPDGMPSGMRALTAASTIATLLFLYLVVTGDTAGAPAAGFIALCCASTALFWWAVRTTSHRPPQLAHSEADPDALHQAGPYAFVRHPFYLAYCLFWFGTAMAVGGIQWLVATPLIIWYFAIAKGEERRFLNTTMAASYTEYRGRTGMIVPKVHGMLRR</sequence>
<name>A0ABY1I3T6_9HYPH</name>
<keyword evidence="2 5" id="KW-0812">Transmembrane</keyword>
<evidence type="ECO:0000313" key="7">
    <source>
        <dbReference type="Proteomes" id="UP000184290"/>
    </source>
</evidence>
<dbReference type="RefSeq" id="WP_060600830.1">
    <property type="nucleotide sequence ID" value="NZ_FQZC01000001.1"/>
</dbReference>
<reference evidence="6 7" key="1">
    <citation type="submission" date="2016-11" db="EMBL/GenBank/DDBJ databases">
        <authorList>
            <person name="Varghese N."/>
            <person name="Submissions S."/>
        </authorList>
    </citation>
    <scope>NUCLEOTIDE SEQUENCE [LARGE SCALE GENOMIC DNA]</scope>
    <source>
        <strain evidence="6 7">DSM 21988</strain>
    </source>
</reference>
<evidence type="ECO:0000256" key="1">
    <source>
        <dbReference type="ARBA" id="ARBA00004127"/>
    </source>
</evidence>
<feature type="transmembrane region" description="Helical" evidence="5">
    <location>
        <begin position="115"/>
        <end position="146"/>
    </location>
</feature>
<dbReference type="EMBL" id="FQZC01000001">
    <property type="protein sequence ID" value="SHI56778.1"/>
    <property type="molecule type" value="Genomic_DNA"/>
</dbReference>
<dbReference type="InterPro" id="IPR007318">
    <property type="entry name" value="Phopholipid_MeTrfase"/>
</dbReference>
<proteinExistence type="predicted"/>
<comment type="subcellular location">
    <subcellularLocation>
        <location evidence="1">Endomembrane system</location>
        <topology evidence="1">Multi-pass membrane protein</topology>
    </subcellularLocation>
</comment>
<evidence type="ECO:0000256" key="5">
    <source>
        <dbReference type="SAM" id="Phobius"/>
    </source>
</evidence>
<feature type="transmembrane region" description="Helical" evidence="5">
    <location>
        <begin position="36"/>
        <end position="54"/>
    </location>
</feature>
<dbReference type="InterPro" id="IPR052527">
    <property type="entry name" value="Metal_cation-efflux_comp"/>
</dbReference>